<organism evidence="2 5">
    <name type="scientific">Durio zibethinus</name>
    <name type="common">Durian</name>
    <dbReference type="NCBI Taxonomy" id="66656"/>
    <lineage>
        <taxon>Eukaryota</taxon>
        <taxon>Viridiplantae</taxon>
        <taxon>Streptophyta</taxon>
        <taxon>Embryophyta</taxon>
        <taxon>Tracheophyta</taxon>
        <taxon>Spermatophyta</taxon>
        <taxon>Magnoliopsida</taxon>
        <taxon>eudicotyledons</taxon>
        <taxon>Gunneridae</taxon>
        <taxon>Pentapetalae</taxon>
        <taxon>rosids</taxon>
        <taxon>malvids</taxon>
        <taxon>Malvales</taxon>
        <taxon>Malvaceae</taxon>
        <taxon>Helicteroideae</taxon>
        <taxon>Durio</taxon>
    </lineage>
</organism>
<name>A0A6P5Y7Z2_DURZI</name>
<dbReference type="KEGG" id="dzi:111289363"/>
<evidence type="ECO:0000313" key="2">
    <source>
        <dbReference type="Proteomes" id="UP000515121"/>
    </source>
</evidence>
<reference evidence="3 4" key="1">
    <citation type="submission" date="2025-04" db="UniProtKB">
        <authorList>
            <consortium name="RefSeq"/>
        </authorList>
    </citation>
    <scope>IDENTIFICATION</scope>
    <source>
        <tissue evidence="3 4">Fruit stalk</tissue>
    </source>
</reference>
<evidence type="ECO:0000256" key="1">
    <source>
        <dbReference type="SAM" id="MobiDB-lite"/>
    </source>
</evidence>
<dbReference type="Proteomes" id="UP000515121">
    <property type="component" value="Unplaced"/>
</dbReference>
<evidence type="ECO:0000313" key="3">
    <source>
        <dbReference type="RefSeq" id="XP_022736074.1"/>
    </source>
</evidence>
<evidence type="ECO:0000313" key="4">
    <source>
        <dbReference type="RefSeq" id="XP_022736075.1"/>
    </source>
</evidence>
<dbReference type="RefSeq" id="XP_022736074.1">
    <property type="nucleotide sequence ID" value="XM_022880339.1"/>
</dbReference>
<proteinExistence type="predicted"/>
<keyword evidence="2" id="KW-1185">Reference proteome</keyword>
<dbReference type="AlphaFoldDB" id="A0A6P5Y7Z2"/>
<protein>
    <submittedName>
        <fullName evidence="3 4">Uncharacterized protein LOC111289363</fullName>
    </submittedName>
</protein>
<accession>A0A6P5Y7Z2</accession>
<dbReference type="RefSeq" id="XP_022736075.1">
    <property type="nucleotide sequence ID" value="XM_022880340.1"/>
</dbReference>
<feature type="region of interest" description="Disordered" evidence="1">
    <location>
        <begin position="92"/>
        <end position="114"/>
    </location>
</feature>
<dbReference type="RefSeq" id="XP_022736076.1">
    <property type="nucleotide sequence ID" value="XM_022880341.1"/>
</dbReference>
<dbReference type="GeneID" id="111289363"/>
<evidence type="ECO:0000313" key="5">
    <source>
        <dbReference type="RefSeq" id="XP_022736076.1"/>
    </source>
</evidence>
<gene>
    <name evidence="3 4 5" type="primary">LOC111289363</name>
</gene>
<feature type="compositionally biased region" description="Polar residues" evidence="1">
    <location>
        <begin position="104"/>
        <end position="114"/>
    </location>
</feature>
<sequence>MESTSEETKEPSQPNQGTLLQSAFMDSIALQEQFFERSLPSQQLWSQQLADAQEARIKAAVQKTTECAAEVGEIFKGENNFASEVKTHEFNSERGNKEWKAQLQPPSQQFSRSKSRSNLFQYPEVYKKHRKYSPGDHVSKWDVRNFNSYTRFDHYKDHHRSHRRENACDSEDRRLHTGRSLRRSWNRERRSPSKSEPRRYCQPWRYCREESHSSRSGRFWMPVY</sequence>
<dbReference type="OrthoDB" id="983872at2759"/>